<accession>A0A542ZIU4</accession>
<sequence>MKLGLNLGYWGAGNDADNIALAKEADRLGYSVAWVAEAYGSDTPTVLAWVGAQTERIDLGAAVMQIPARTPAMTAMTAATLDTLSGGRFRLGLGVSGPQVSEGWHGVRFEAPLGRTREYVDIVRMALRRETVRYDGKHYTLPLPDGPGKALKLTVHPVREQIPVYLAAVGPKNLELAGEIADGWLAIFFSPENAKELLEPLRAGAAKAGKGTEADPLAGYDIVPTVPVVLGDDLEAAAEPLRHYTALYIGGMGSREKNFYNQLAVRMGYEEAAANVQDLYLARQHRDAAAAVPLELIDRTALIGPRDRVRDRLVRYAEAGVSTLTISPFAGSLQERVHVVRTMAELIGETGLAE</sequence>
<keyword evidence="4" id="KW-1185">Reference proteome</keyword>
<evidence type="ECO:0000259" key="2">
    <source>
        <dbReference type="Pfam" id="PF00296"/>
    </source>
</evidence>
<feature type="domain" description="Luciferase-like" evidence="2">
    <location>
        <begin position="16"/>
        <end position="322"/>
    </location>
</feature>
<dbReference type="PANTHER" id="PTHR43244:SF1">
    <property type="entry name" value="5,10-METHYLENETETRAHYDROMETHANOPTERIN REDUCTASE"/>
    <property type="match status" value="1"/>
</dbReference>
<comment type="caution">
    <text evidence="3">The sequence shown here is derived from an EMBL/GenBank/DDBJ whole genome shotgun (WGS) entry which is preliminary data.</text>
</comment>
<dbReference type="NCBIfam" id="TIGR03559">
    <property type="entry name" value="F420_Rv3520c"/>
    <property type="match status" value="1"/>
</dbReference>
<dbReference type="Proteomes" id="UP000319514">
    <property type="component" value="Unassembled WGS sequence"/>
</dbReference>
<dbReference type="SUPFAM" id="SSF51679">
    <property type="entry name" value="Bacterial luciferase-like"/>
    <property type="match status" value="1"/>
</dbReference>
<dbReference type="CDD" id="cd01097">
    <property type="entry name" value="Tetrahydromethanopterin_reductase"/>
    <property type="match status" value="1"/>
</dbReference>
<dbReference type="OrthoDB" id="5241778at2"/>
<gene>
    <name evidence="3" type="ORF">FB474_1656</name>
</gene>
<dbReference type="RefSeq" id="WP_141788193.1">
    <property type="nucleotide sequence ID" value="NZ_BAAAKX010000021.1"/>
</dbReference>
<dbReference type="Gene3D" id="3.20.20.30">
    <property type="entry name" value="Luciferase-like domain"/>
    <property type="match status" value="1"/>
</dbReference>
<organism evidence="3 4">
    <name type="scientific">Oryzihumus leptocrescens</name>
    <dbReference type="NCBI Taxonomy" id="297536"/>
    <lineage>
        <taxon>Bacteria</taxon>
        <taxon>Bacillati</taxon>
        <taxon>Actinomycetota</taxon>
        <taxon>Actinomycetes</taxon>
        <taxon>Micrococcales</taxon>
        <taxon>Intrasporangiaceae</taxon>
        <taxon>Oryzihumus</taxon>
    </lineage>
</organism>
<dbReference type="InterPro" id="IPR011251">
    <property type="entry name" value="Luciferase-like_dom"/>
</dbReference>
<dbReference type="PANTHER" id="PTHR43244">
    <property type="match status" value="1"/>
</dbReference>
<protein>
    <submittedName>
        <fullName evidence="3">F420-dependent oxidoreductase-like protein</fullName>
    </submittedName>
</protein>
<name>A0A542ZIU4_9MICO</name>
<dbReference type="InterPro" id="IPR019951">
    <property type="entry name" value="F420_OxRdatse_Rv3520c_pred"/>
</dbReference>
<proteinExistence type="predicted"/>
<evidence type="ECO:0000313" key="4">
    <source>
        <dbReference type="Proteomes" id="UP000319514"/>
    </source>
</evidence>
<dbReference type="Pfam" id="PF00296">
    <property type="entry name" value="Bac_luciferase"/>
    <property type="match status" value="1"/>
</dbReference>
<reference evidence="3 4" key="1">
    <citation type="submission" date="2019-06" db="EMBL/GenBank/DDBJ databases">
        <title>Sequencing the genomes of 1000 actinobacteria strains.</title>
        <authorList>
            <person name="Klenk H.-P."/>
        </authorList>
    </citation>
    <scope>NUCLEOTIDE SEQUENCE [LARGE SCALE GENOMIC DNA]</scope>
    <source>
        <strain evidence="3 4">DSM 18082</strain>
    </source>
</reference>
<dbReference type="EMBL" id="VFOQ01000001">
    <property type="protein sequence ID" value="TQL60272.1"/>
    <property type="molecule type" value="Genomic_DNA"/>
</dbReference>
<dbReference type="AlphaFoldDB" id="A0A542ZIU4"/>
<dbReference type="InterPro" id="IPR036661">
    <property type="entry name" value="Luciferase-like_sf"/>
</dbReference>
<dbReference type="GO" id="GO:0016705">
    <property type="term" value="F:oxidoreductase activity, acting on paired donors, with incorporation or reduction of molecular oxygen"/>
    <property type="evidence" value="ECO:0007669"/>
    <property type="project" value="InterPro"/>
</dbReference>
<dbReference type="InterPro" id="IPR050564">
    <property type="entry name" value="F420-G6PD/mer"/>
</dbReference>
<evidence type="ECO:0000313" key="3">
    <source>
        <dbReference type="EMBL" id="TQL60272.1"/>
    </source>
</evidence>
<evidence type="ECO:0000256" key="1">
    <source>
        <dbReference type="ARBA" id="ARBA00023002"/>
    </source>
</evidence>
<keyword evidence="1" id="KW-0560">Oxidoreductase</keyword>